<keyword evidence="3" id="KW-1185">Reference proteome</keyword>
<evidence type="ECO:0000313" key="3">
    <source>
        <dbReference type="Proteomes" id="UP000481153"/>
    </source>
</evidence>
<feature type="coiled-coil region" evidence="1">
    <location>
        <begin position="584"/>
        <end position="618"/>
    </location>
</feature>
<evidence type="ECO:0008006" key="4">
    <source>
        <dbReference type="Google" id="ProtNLM"/>
    </source>
</evidence>
<comment type="caution">
    <text evidence="2">The sequence shown here is derived from an EMBL/GenBank/DDBJ whole genome shotgun (WGS) entry which is preliminary data.</text>
</comment>
<name>A0A6G0XEH0_9STRA</name>
<dbReference type="AlphaFoldDB" id="A0A6G0XEH0"/>
<dbReference type="Gene3D" id="3.40.850.10">
    <property type="entry name" value="Kinesin motor domain"/>
    <property type="match status" value="1"/>
</dbReference>
<dbReference type="Proteomes" id="UP000481153">
    <property type="component" value="Unassembled WGS sequence"/>
</dbReference>
<evidence type="ECO:0000313" key="2">
    <source>
        <dbReference type="EMBL" id="KAF0738466.1"/>
    </source>
</evidence>
<dbReference type="VEuPathDB" id="FungiDB:AeMF1_021407"/>
<evidence type="ECO:0000256" key="1">
    <source>
        <dbReference type="SAM" id="Coils"/>
    </source>
</evidence>
<dbReference type="InterPro" id="IPR027417">
    <property type="entry name" value="P-loop_NTPase"/>
</dbReference>
<keyword evidence="1" id="KW-0175">Coiled coil</keyword>
<accession>A0A6G0XEH0</accession>
<gene>
    <name evidence="2" type="ORF">Ae201684_005696</name>
</gene>
<dbReference type="EMBL" id="VJMJ01000074">
    <property type="protein sequence ID" value="KAF0738466.1"/>
    <property type="molecule type" value="Genomic_DNA"/>
</dbReference>
<protein>
    <recommendedName>
        <fullName evidence="4">Kinesin motor domain-containing protein</fullName>
    </recommendedName>
</protein>
<dbReference type="SUPFAM" id="SSF52540">
    <property type="entry name" value="P-loop containing nucleoside triphosphate hydrolases"/>
    <property type="match status" value="1"/>
</dbReference>
<organism evidence="2 3">
    <name type="scientific">Aphanomyces euteiches</name>
    <dbReference type="NCBI Taxonomy" id="100861"/>
    <lineage>
        <taxon>Eukaryota</taxon>
        <taxon>Sar</taxon>
        <taxon>Stramenopiles</taxon>
        <taxon>Oomycota</taxon>
        <taxon>Saprolegniomycetes</taxon>
        <taxon>Saprolegniales</taxon>
        <taxon>Verrucalvaceae</taxon>
        <taxon>Aphanomyces</taxon>
    </lineage>
</organism>
<feature type="coiled-coil region" evidence="1">
    <location>
        <begin position="458"/>
        <end position="512"/>
    </location>
</feature>
<sequence>MSTLAVDSPQRIKLVASAHTFDETLPKEFEFTGVLSSGFTPRDVFDQVSGPVQNVVLNGYNASMVCYGSSGFKRAVTLGTPSSPQLVRDSISTFEDALAAYGQIGGILFRIFDQKHAAPLQIGLSVWVVQGPKSVRDLLRPQSAVPVSNDAPFQFTTMAVENFKQALSLLASVPSIESMAHVFVRVALYSPENNHQLSLLHFVDLGTLQAEEEHEFLGLFDALVSDNDNDNDEKDEPPPATSVLAQFLAPLLAGNSKTYLLGFVDAQVSVSTLDMLWVMSGVRLISCACIKLQGIGPELLDFQPYNASSPKPTLTQKLFGARLSRRQSSVVPKLFQSNDPPIAQAPSIQLPAFQSAAEKPPPPPIPALSIPLKDESWKEVVKRANLPCLAPPAPNVDGLDAQSAWTIQFTEAQLLRKHYDDLLHVLRDQYDHTKQLERQVEEFQLSRDEIDATYQVQMHDLKLANVDLRSKLRVLESETGMQTVLDKYEAEMQALTMDLDKLRSHNVNLELKLASNANIDLRNRYREIVRENVHLHEQVVALRKKERHFLASKKLMDDSAKKIDALSKLVTTKDDMLLEARLGEARLSAQVDQQQQKALTLQQQQAALAQENEKAAEELVAVKMYLASIQTEQKKAEMLDRFVKKHGASLLSTDKQKASIDEHAKKVLGAIKRAVPQVVPSVHKLIQRLHEQETSLLEYSTREMDLINLLVELATDQQALTLAQVQASTKKN</sequence>
<dbReference type="InterPro" id="IPR036961">
    <property type="entry name" value="Kinesin_motor_dom_sf"/>
</dbReference>
<proteinExistence type="predicted"/>
<reference evidence="2 3" key="1">
    <citation type="submission" date="2019-07" db="EMBL/GenBank/DDBJ databases">
        <title>Genomics analysis of Aphanomyces spp. identifies a new class of oomycete effector associated with host adaptation.</title>
        <authorList>
            <person name="Gaulin E."/>
        </authorList>
    </citation>
    <scope>NUCLEOTIDE SEQUENCE [LARGE SCALE GENOMIC DNA]</scope>
    <source>
        <strain evidence="2 3">ATCC 201684</strain>
    </source>
</reference>